<dbReference type="STRING" id="1123755.SAMN05444714_3169"/>
<dbReference type="InterPro" id="IPR036237">
    <property type="entry name" value="Xyl_isomerase-like_sf"/>
</dbReference>
<name>A0A1I6N2H5_9RHOB</name>
<evidence type="ECO:0000313" key="3">
    <source>
        <dbReference type="Proteomes" id="UP000198926"/>
    </source>
</evidence>
<protein>
    <submittedName>
        <fullName evidence="2">Xylose isomerase-like TIM barrel</fullName>
    </submittedName>
</protein>
<dbReference type="Proteomes" id="UP000198926">
    <property type="component" value="Unassembled WGS sequence"/>
</dbReference>
<accession>A0A1I6N2H5</accession>
<dbReference type="GO" id="GO:0016853">
    <property type="term" value="F:isomerase activity"/>
    <property type="evidence" value="ECO:0007669"/>
    <property type="project" value="UniProtKB-KW"/>
</dbReference>
<reference evidence="2 3" key="1">
    <citation type="submission" date="2016-10" db="EMBL/GenBank/DDBJ databases">
        <authorList>
            <person name="de Groot N.N."/>
        </authorList>
    </citation>
    <scope>NUCLEOTIDE SEQUENCE [LARGE SCALE GENOMIC DNA]</scope>
    <source>
        <strain evidence="2 3">DSM 29433</strain>
    </source>
</reference>
<proteinExistence type="predicted"/>
<dbReference type="SUPFAM" id="SSF51658">
    <property type="entry name" value="Xylose isomerase-like"/>
    <property type="match status" value="1"/>
</dbReference>
<gene>
    <name evidence="2" type="ORF">SAMN05444714_3169</name>
</gene>
<keyword evidence="3" id="KW-1185">Reference proteome</keyword>
<feature type="domain" description="Xylose isomerase-like TIM barrel" evidence="1">
    <location>
        <begin position="32"/>
        <end position="162"/>
    </location>
</feature>
<dbReference type="EMBL" id="FOZM01000004">
    <property type="protein sequence ID" value="SFS22159.1"/>
    <property type="molecule type" value="Genomic_DNA"/>
</dbReference>
<dbReference type="Pfam" id="PF01261">
    <property type="entry name" value="AP_endonuc_2"/>
    <property type="match status" value="1"/>
</dbReference>
<keyword evidence="2" id="KW-0413">Isomerase</keyword>
<dbReference type="InterPro" id="IPR013022">
    <property type="entry name" value="Xyl_isomerase-like_TIM-brl"/>
</dbReference>
<dbReference type="AlphaFoldDB" id="A0A1I6N2H5"/>
<dbReference type="Gene3D" id="3.20.20.150">
    <property type="entry name" value="Divalent-metal-dependent TIM barrel enzymes"/>
    <property type="match status" value="1"/>
</dbReference>
<dbReference type="RefSeq" id="WP_242649935.1">
    <property type="nucleotide sequence ID" value="NZ_FOZM01000004.1"/>
</dbReference>
<organism evidence="2 3">
    <name type="scientific">Yoonia litorea</name>
    <dbReference type="NCBI Taxonomy" id="1123755"/>
    <lineage>
        <taxon>Bacteria</taxon>
        <taxon>Pseudomonadati</taxon>
        <taxon>Pseudomonadota</taxon>
        <taxon>Alphaproteobacteria</taxon>
        <taxon>Rhodobacterales</taxon>
        <taxon>Paracoccaceae</taxon>
        <taxon>Yoonia</taxon>
    </lineage>
</organism>
<sequence length="280" mass="31776">MRRLQVYTSLWAMQPHDQTGVKLPYDQVCEMVASAGFDGMAIDLGASDVATAHAVRPHMQANGLTPLIVAFPKTIESLEDTLHMAADFGAPFVDVIGQVMPIALDDMVPVIETWMAMAERIGVPVQFETHRNCITNDLYTTLQLLDRIPDMRICADLSHYVVDREFWFPLSEHDLGLISRILQRSDSFQGRVASRQQIQLQLDFPQHQKWVELFKGWWREGLADWRARNASGDCIFVCELGPPEYAMTGPDGREMSNRWEEAQVIKAWVEEIWEDLGGDA</sequence>
<evidence type="ECO:0000313" key="2">
    <source>
        <dbReference type="EMBL" id="SFS22159.1"/>
    </source>
</evidence>
<evidence type="ECO:0000259" key="1">
    <source>
        <dbReference type="Pfam" id="PF01261"/>
    </source>
</evidence>